<dbReference type="Proteomes" id="UP001519460">
    <property type="component" value="Unassembled WGS sequence"/>
</dbReference>
<feature type="compositionally biased region" description="Acidic residues" evidence="10">
    <location>
        <begin position="423"/>
        <end position="432"/>
    </location>
</feature>
<dbReference type="InterPro" id="IPR006571">
    <property type="entry name" value="TLDc_dom"/>
</dbReference>
<evidence type="ECO:0000256" key="8">
    <source>
        <dbReference type="ARBA" id="ARBA00041780"/>
    </source>
</evidence>
<evidence type="ECO:0000256" key="7">
    <source>
        <dbReference type="ARBA" id="ARBA00039594"/>
    </source>
</evidence>
<evidence type="ECO:0000256" key="9">
    <source>
        <dbReference type="ARBA" id="ARBA00042134"/>
    </source>
</evidence>
<evidence type="ECO:0000256" key="6">
    <source>
        <dbReference type="ARBA" id="ARBA00023228"/>
    </source>
</evidence>
<evidence type="ECO:0000256" key="5">
    <source>
        <dbReference type="ARBA" id="ARBA00023136"/>
    </source>
</evidence>
<comment type="subcellular location">
    <subcellularLocation>
        <location evidence="3">Cytoplasm</location>
    </subcellularLocation>
    <subcellularLocation>
        <location evidence="2">Lysosome</location>
    </subcellularLocation>
    <subcellularLocation>
        <location evidence="1">Membrane</location>
    </subcellularLocation>
</comment>
<dbReference type="PANTHER" id="PTHR23354:SF131">
    <property type="entry name" value="MTOR-ASSOCIATED PROTEIN MEAK7"/>
    <property type="match status" value="1"/>
</dbReference>
<protein>
    <recommendedName>
        <fullName evidence="7">MTOR-associated protein MEAK7</fullName>
    </recommendedName>
    <alternativeName>
        <fullName evidence="9">TBC/LysM-associated domain-containing protein 1</fullName>
    </alternativeName>
    <alternativeName>
        <fullName evidence="8">TLD domain-containing protein 1</fullName>
    </alternativeName>
</protein>
<evidence type="ECO:0000256" key="4">
    <source>
        <dbReference type="ARBA" id="ARBA00022490"/>
    </source>
</evidence>
<dbReference type="EMBL" id="JACVVK020000258">
    <property type="protein sequence ID" value="KAK7481687.1"/>
    <property type="molecule type" value="Genomic_DNA"/>
</dbReference>
<dbReference type="PROSITE" id="PS51886">
    <property type="entry name" value="TLDC"/>
    <property type="match status" value="1"/>
</dbReference>
<evidence type="ECO:0000256" key="3">
    <source>
        <dbReference type="ARBA" id="ARBA00004496"/>
    </source>
</evidence>
<keyword evidence="6" id="KW-0458">Lysosome</keyword>
<dbReference type="GO" id="GO:0005764">
    <property type="term" value="C:lysosome"/>
    <property type="evidence" value="ECO:0007669"/>
    <property type="project" value="UniProtKB-SubCell"/>
</dbReference>
<name>A0ABD0K2R1_9CAEN</name>
<gene>
    <name evidence="12" type="ORF">BaRGS_00027060</name>
</gene>
<dbReference type="SMART" id="SM00584">
    <property type="entry name" value="TLDc"/>
    <property type="match status" value="1"/>
</dbReference>
<accession>A0ABD0K2R1</accession>
<dbReference type="GO" id="GO:0016020">
    <property type="term" value="C:membrane"/>
    <property type="evidence" value="ECO:0007669"/>
    <property type="project" value="UniProtKB-SubCell"/>
</dbReference>
<evidence type="ECO:0000256" key="1">
    <source>
        <dbReference type="ARBA" id="ARBA00004370"/>
    </source>
</evidence>
<evidence type="ECO:0000313" key="12">
    <source>
        <dbReference type="EMBL" id="KAK7481687.1"/>
    </source>
</evidence>
<proteinExistence type="predicted"/>
<reference evidence="12 13" key="1">
    <citation type="journal article" date="2023" name="Sci. Data">
        <title>Genome assembly of the Korean intertidal mud-creeper Batillaria attramentaria.</title>
        <authorList>
            <person name="Patra A.K."/>
            <person name="Ho P.T."/>
            <person name="Jun S."/>
            <person name="Lee S.J."/>
            <person name="Kim Y."/>
            <person name="Won Y.J."/>
        </authorList>
    </citation>
    <scope>NUCLEOTIDE SEQUENCE [LARGE SCALE GENOMIC DNA]</scope>
    <source>
        <strain evidence="12">Wonlab-2016</strain>
    </source>
</reference>
<organism evidence="12 13">
    <name type="scientific">Batillaria attramentaria</name>
    <dbReference type="NCBI Taxonomy" id="370345"/>
    <lineage>
        <taxon>Eukaryota</taxon>
        <taxon>Metazoa</taxon>
        <taxon>Spiralia</taxon>
        <taxon>Lophotrochozoa</taxon>
        <taxon>Mollusca</taxon>
        <taxon>Gastropoda</taxon>
        <taxon>Caenogastropoda</taxon>
        <taxon>Sorbeoconcha</taxon>
        <taxon>Cerithioidea</taxon>
        <taxon>Batillariidae</taxon>
        <taxon>Batillaria</taxon>
    </lineage>
</organism>
<dbReference type="PANTHER" id="PTHR23354">
    <property type="entry name" value="NUCLEOLAR PROTEIN 7/ESTROGEN RECEPTOR COACTIVATOR-RELATED"/>
    <property type="match status" value="1"/>
</dbReference>
<evidence type="ECO:0000256" key="10">
    <source>
        <dbReference type="SAM" id="MobiDB-lite"/>
    </source>
</evidence>
<dbReference type="Pfam" id="PF07534">
    <property type="entry name" value="TLD"/>
    <property type="match status" value="1"/>
</dbReference>
<keyword evidence="13" id="KW-1185">Reference proteome</keyword>
<sequence length="484" mass="55190">MGGSESKGSDQRPVHFTDEEKPMVSVLFHRISHGKKTFNREQFRNFAHGVLDPEVCELLYELLHGTKQRHHHHLRGGQHEGEVDHHHFSHHLAAILKGGVREQAVLLTSLCSPDHDYVIPEHLVKFVSSMVQSYEKILAAHCRQYQSWMFAPSGNSHRKLALYMLEDLFSTGSSKDRDFSLPEVPKNATYSTDDIEMWIPRCPLFQQIFHEVFHGCFRLYETDPSDVIFHHPRIPQVCDTNWSRVGTILDLPSVLFLNASLPAALQGEWRLLFSNSLHGDSFSQLIKMIDGRGPTLLVLRDQQGHMFGGFASEPWSINSKFYGDDRCFLFRTHPNYGLYMATGYNTNFMYLNLNMQTLPNGLGMGGQFDYFGFWIDHTFNSGHSKAGPRCTTYGSPQLSETPEFKVDVLEVWVVGPQKKKDDEYDDEDLTEEEREHLAKKSILDKDPESKAMLELLGRGPVSEGLREGDETASSPEDNKVISLF</sequence>
<feature type="region of interest" description="Disordered" evidence="10">
    <location>
        <begin position="420"/>
        <end position="484"/>
    </location>
</feature>
<evidence type="ECO:0000256" key="2">
    <source>
        <dbReference type="ARBA" id="ARBA00004371"/>
    </source>
</evidence>
<dbReference type="AlphaFoldDB" id="A0ABD0K2R1"/>
<feature type="compositionally biased region" description="Basic and acidic residues" evidence="10">
    <location>
        <begin position="433"/>
        <end position="451"/>
    </location>
</feature>
<keyword evidence="4" id="KW-0963">Cytoplasm</keyword>
<evidence type="ECO:0000259" key="11">
    <source>
        <dbReference type="PROSITE" id="PS51886"/>
    </source>
</evidence>
<keyword evidence="5" id="KW-0472">Membrane</keyword>
<evidence type="ECO:0000313" key="13">
    <source>
        <dbReference type="Proteomes" id="UP001519460"/>
    </source>
</evidence>
<feature type="domain" description="TLDc" evidence="11">
    <location>
        <begin position="247"/>
        <end position="415"/>
    </location>
</feature>
<comment type="caution">
    <text evidence="12">The sequence shown here is derived from an EMBL/GenBank/DDBJ whole genome shotgun (WGS) entry which is preliminary data.</text>
</comment>